<accession>A0A1W6KG83</accession>
<keyword evidence="1" id="KW-0614">Plasmid</keyword>
<organism evidence="1 2">
    <name type="scientific">Marinobacter salarius</name>
    <dbReference type="NCBI Taxonomy" id="1420917"/>
    <lineage>
        <taxon>Bacteria</taxon>
        <taxon>Pseudomonadati</taxon>
        <taxon>Pseudomonadota</taxon>
        <taxon>Gammaproteobacteria</taxon>
        <taxon>Pseudomonadales</taxon>
        <taxon>Marinobacteraceae</taxon>
        <taxon>Marinobacter</taxon>
    </lineage>
</organism>
<evidence type="ECO:0000313" key="1">
    <source>
        <dbReference type="EMBL" id="ARM86342.1"/>
    </source>
</evidence>
<geneLocation type="plasmid" evidence="2">
    <name>psmr5</name>
</geneLocation>
<protein>
    <submittedName>
        <fullName evidence="1">Uncharacterized protein</fullName>
    </submittedName>
</protein>
<dbReference type="AlphaFoldDB" id="A0A1W6KG83"/>
<dbReference type="Proteomes" id="UP000193100">
    <property type="component" value="Plasmid pSMR5"/>
</dbReference>
<dbReference type="EMBL" id="CP020932">
    <property type="protein sequence ID" value="ARM86342.1"/>
    <property type="molecule type" value="Genomic_DNA"/>
</dbReference>
<sequence>MRLEASGNLRWVLKFAGSLLGNEEGLYDDDELEWHTGK</sequence>
<name>A0A1W6KG83_9GAMM</name>
<evidence type="ECO:0000313" key="2">
    <source>
        <dbReference type="Proteomes" id="UP000193100"/>
    </source>
</evidence>
<proteinExistence type="predicted"/>
<gene>
    <name evidence="1" type="ORF">MARSALSMR5_04325</name>
</gene>
<reference evidence="1 2" key="1">
    <citation type="submission" date="2017-04" db="EMBL/GenBank/DDBJ databases">
        <title>Genome Sequence of Marinobacter salarius strain SMR5 Isolated from a culture of the Diatom Skeletonema marinoi.</title>
        <authorList>
            <person name="Topel M."/>
            <person name="Pinder M.I.M."/>
            <person name="Johansson O.N."/>
            <person name="Kourtchenko O."/>
            <person name="Godhe A."/>
            <person name="Clarke A.K."/>
        </authorList>
    </citation>
    <scope>NUCLEOTIDE SEQUENCE [LARGE SCALE GENOMIC DNA]</scope>
    <source>
        <strain evidence="1 2">SMR5</strain>
        <plasmid evidence="2">Plasmid psmr5</plasmid>
    </source>
</reference>